<dbReference type="UniPathway" id="UPA00262">
    <property type="reaction ID" value="UER00211"/>
</dbReference>
<comment type="pathway">
    <text evidence="12">Porphyrin-containing compound metabolism; siroheme biosynthesis; precorrin-2 from uroporphyrinogen III: step 1/1.</text>
</comment>
<dbReference type="InterPro" id="IPR006367">
    <property type="entry name" value="Sirohaem_synthase_N"/>
</dbReference>
<evidence type="ECO:0000259" key="17">
    <source>
        <dbReference type="Pfam" id="PF14824"/>
    </source>
</evidence>
<dbReference type="InterPro" id="IPR014776">
    <property type="entry name" value="4pyrrole_Mease_sub2"/>
</dbReference>
<evidence type="ECO:0000256" key="10">
    <source>
        <dbReference type="ARBA" id="ARBA00023244"/>
    </source>
</evidence>
<evidence type="ECO:0000313" key="18">
    <source>
        <dbReference type="EMBL" id="CAA6818980.1"/>
    </source>
</evidence>
<dbReference type="PANTHER" id="PTHR45790">
    <property type="entry name" value="SIROHEME SYNTHASE-RELATED"/>
    <property type="match status" value="1"/>
</dbReference>
<sequence length="413" mass="45867">MKANTLPILLKDPTILLIGGGNVALQKAQVLHENNIDFRLISKEFNEEILTLCQDVIQKKFKLMDIGKDSIIIDATGNEKIAKKLLRYKKNHDILLNVVDVPHLCDFYFMALTKNRPLQIAVSSNGASPTAAQYFRDECEALIPKNISEYLEKKQQQRDNNMINIEETNQELERLKSKVYLVGCGLGDPDLLTLKAYRIIQQADVVLHDNLISDEIMVLVPEATTKIYVGKKKGHHSKSQHDIHETILEYTAKGLTVARLKAGDPFIFGRGAEELLFLNEHNIPCEVIAGISSAISAPLVAGIPITARDYASSFSVVSPHSKGNSLNLKWIDLLQRENHTVVVLMGLSRIPEILAEATRQNVPNTMPCAIISNASRPNQKVATCTLETLEEASKGMLRPSILIFGDVVNAFLD</sequence>
<gene>
    <name evidence="18" type="ORF">HELGO_WM18697</name>
</gene>
<dbReference type="FunFam" id="3.40.1010.10:FF:000001">
    <property type="entry name" value="Siroheme synthase"/>
    <property type="match status" value="1"/>
</dbReference>
<dbReference type="SUPFAM" id="SSF53790">
    <property type="entry name" value="Tetrapyrrole methylase"/>
    <property type="match status" value="1"/>
</dbReference>
<dbReference type="Pfam" id="PF13241">
    <property type="entry name" value="NAD_binding_7"/>
    <property type="match status" value="1"/>
</dbReference>
<evidence type="ECO:0000256" key="1">
    <source>
        <dbReference type="ARBA" id="ARBA00005010"/>
    </source>
</evidence>
<keyword evidence="6" id="KW-0949">S-adenosyl-L-methionine</keyword>
<proteinExistence type="inferred from homology"/>
<dbReference type="NCBIfam" id="TIGR01470">
    <property type="entry name" value="cysG_Nterm"/>
    <property type="match status" value="1"/>
</dbReference>
<keyword evidence="3" id="KW-0169">Cobalamin biosynthesis</keyword>
<protein>
    <submittedName>
        <fullName evidence="18">Uroporphyrinogen-III methyltransferase (EC)</fullName>
        <ecNumber evidence="18">2.1.1.107</ecNumber>
    </submittedName>
</protein>
<feature type="coiled-coil region" evidence="15">
    <location>
        <begin position="151"/>
        <end position="178"/>
    </location>
</feature>
<dbReference type="GO" id="GO:0051266">
    <property type="term" value="F:sirohydrochlorin ferrochelatase activity"/>
    <property type="evidence" value="ECO:0007669"/>
    <property type="project" value="InterPro"/>
</dbReference>
<evidence type="ECO:0000256" key="15">
    <source>
        <dbReference type="SAM" id="Coils"/>
    </source>
</evidence>
<dbReference type="InterPro" id="IPR050161">
    <property type="entry name" value="Siro_Cobalamin_biosynth"/>
</dbReference>
<evidence type="ECO:0000256" key="2">
    <source>
        <dbReference type="ARBA" id="ARBA00005879"/>
    </source>
</evidence>
<feature type="active site" description="Proton acceptor" evidence="14">
    <location>
        <position position="209"/>
    </location>
</feature>
<keyword evidence="8" id="KW-0520">NAD</keyword>
<keyword evidence="7" id="KW-0560">Oxidoreductase</keyword>
<dbReference type="PANTHER" id="PTHR45790:SF3">
    <property type="entry name" value="S-ADENOSYL-L-METHIONINE-DEPENDENT UROPORPHYRINOGEN III METHYLTRANSFERASE, CHLOROPLASTIC"/>
    <property type="match status" value="1"/>
</dbReference>
<dbReference type="GO" id="GO:0032259">
    <property type="term" value="P:methylation"/>
    <property type="evidence" value="ECO:0007669"/>
    <property type="project" value="UniProtKB-KW"/>
</dbReference>
<dbReference type="GO" id="GO:0009236">
    <property type="term" value="P:cobalamin biosynthetic process"/>
    <property type="evidence" value="ECO:0007669"/>
    <property type="project" value="UniProtKB-KW"/>
</dbReference>
<dbReference type="Pfam" id="PF14824">
    <property type="entry name" value="Sirohm_synth_M"/>
    <property type="match status" value="1"/>
</dbReference>
<evidence type="ECO:0000256" key="13">
    <source>
        <dbReference type="ARBA" id="ARBA00047561"/>
    </source>
</evidence>
<dbReference type="Gene3D" id="3.30.950.10">
    <property type="entry name" value="Methyltransferase, Cobalt-precorrin-4 Transmethylase, Domain 2"/>
    <property type="match status" value="1"/>
</dbReference>
<dbReference type="GO" id="GO:0019354">
    <property type="term" value="P:siroheme biosynthetic process"/>
    <property type="evidence" value="ECO:0007669"/>
    <property type="project" value="UniProtKB-UniPathway"/>
</dbReference>
<evidence type="ECO:0000256" key="6">
    <source>
        <dbReference type="ARBA" id="ARBA00022691"/>
    </source>
</evidence>
<dbReference type="InterPro" id="IPR028281">
    <property type="entry name" value="Sirohaem_synthase_central"/>
</dbReference>
<feature type="domain" description="Siroheme synthase central" evidence="17">
    <location>
        <begin position="117"/>
        <end position="138"/>
    </location>
</feature>
<reference evidence="18" key="1">
    <citation type="submission" date="2020-01" db="EMBL/GenBank/DDBJ databases">
        <authorList>
            <person name="Meier V. D."/>
            <person name="Meier V D."/>
        </authorList>
    </citation>
    <scope>NUCLEOTIDE SEQUENCE</scope>
    <source>
        <strain evidence="18">HLG_WM_MAG_02</strain>
    </source>
</reference>
<evidence type="ECO:0000256" key="12">
    <source>
        <dbReference type="ARBA" id="ARBA00025705"/>
    </source>
</evidence>
<evidence type="ECO:0000256" key="8">
    <source>
        <dbReference type="ARBA" id="ARBA00023027"/>
    </source>
</evidence>
<dbReference type="EC" id="2.1.1.107" evidence="18"/>
<keyword evidence="5 18" id="KW-0808">Transferase</keyword>
<evidence type="ECO:0000256" key="5">
    <source>
        <dbReference type="ARBA" id="ARBA00022679"/>
    </source>
</evidence>
<dbReference type="SUPFAM" id="SSF75615">
    <property type="entry name" value="Siroheme synthase middle domains-like"/>
    <property type="match status" value="1"/>
</dbReference>
<evidence type="ECO:0000256" key="4">
    <source>
        <dbReference type="ARBA" id="ARBA00022603"/>
    </source>
</evidence>
<dbReference type="CDD" id="cd11642">
    <property type="entry name" value="SUMT"/>
    <property type="match status" value="1"/>
</dbReference>
<dbReference type="EMBL" id="CACVAZ010000119">
    <property type="protein sequence ID" value="CAA6818980.1"/>
    <property type="molecule type" value="Genomic_DNA"/>
</dbReference>
<dbReference type="AlphaFoldDB" id="A0A6S6TQR1"/>
<name>A0A6S6TQR1_9BACT</name>
<dbReference type="Pfam" id="PF00590">
    <property type="entry name" value="TP_methylase"/>
    <property type="match status" value="1"/>
</dbReference>
<keyword evidence="4 18" id="KW-0489">Methyltransferase</keyword>
<dbReference type="InterPro" id="IPR035996">
    <property type="entry name" value="4pyrrol_Methylase_sf"/>
</dbReference>
<feature type="active site" description="Proton donor" evidence="14">
    <location>
        <position position="231"/>
    </location>
</feature>
<dbReference type="InterPro" id="IPR006366">
    <property type="entry name" value="CobA/CysG_C"/>
</dbReference>
<dbReference type="GO" id="GO:0004851">
    <property type="term" value="F:uroporphyrin-III C-methyltransferase activity"/>
    <property type="evidence" value="ECO:0007669"/>
    <property type="project" value="UniProtKB-EC"/>
</dbReference>
<comment type="catalytic activity">
    <reaction evidence="13">
        <text>precorrin-2 + NAD(+) = sirohydrochlorin + NADH + 2 H(+)</text>
        <dbReference type="Rhea" id="RHEA:15613"/>
        <dbReference type="ChEBI" id="CHEBI:15378"/>
        <dbReference type="ChEBI" id="CHEBI:57540"/>
        <dbReference type="ChEBI" id="CHEBI:57945"/>
        <dbReference type="ChEBI" id="CHEBI:58351"/>
        <dbReference type="ChEBI" id="CHEBI:58827"/>
        <dbReference type="EC" id="1.3.1.76"/>
    </reaction>
</comment>
<dbReference type="InterPro" id="IPR012409">
    <property type="entry name" value="Sirohaem_synth"/>
</dbReference>
<comment type="similarity">
    <text evidence="2">Belongs to the precorrin methyltransferase family.</text>
</comment>
<organism evidence="18">
    <name type="scientific">uncultured Sulfurovum sp</name>
    <dbReference type="NCBI Taxonomy" id="269237"/>
    <lineage>
        <taxon>Bacteria</taxon>
        <taxon>Pseudomonadati</taxon>
        <taxon>Campylobacterota</taxon>
        <taxon>Epsilonproteobacteria</taxon>
        <taxon>Campylobacterales</taxon>
        <taxon>Sulfurovaceae</taxon>
        <taxon>Sulfurovum</taxon>
        <taxon>environmental samples</taxon>
    </lineage>
</organism>
<keyword evidence="11" id="KW-0511">Multifunctional enzyme</keyword>
<dbReference type="PIRSF" id="PIRSF036426">
    <property type="entry name" value="Sirohaem_synth"/>
    <property type="match status" value="1"/>
</dbReference>
<evidence type="ECO:0000256" key="11">
    <source>
        <dbReference type="ARBA" id="ARBA00023268"/>
    </source>
</evidence>
<evidence type="ECO:0000256" key="14">
    <source>
        <dbReference type="PIRSR" id="PIRSR036426-1"/>
    </source>
</evidence>
<dbReference type="SUPFAM" id="SSF51735">
    <property type="entry name" value="NAD(P)-binding Rossmann-fold domains"/>
    <property type="match status" value="1"/>
</dbReference>
<dbReference type="GO" id="GO:0051287">
    <property type="term" value="F:NAD binding"/>
    <property type="evidence" value="ECO:0007669"/>
    <property type="project" value="InterPro"/>
</dbReference>
<dbReference type="Gene3D" id="3.40.50.720">
    <property type="entry name" value="NAD(P)-binding Rossmann-like Domain"/>
    <property type="match status" value="1"/>
</dbReference>
<dbReference type="NCBIfam" id="TIGR01469">
    <property type="entry name" value="cobA_cysG_Cterm"/>
    <property type="match status" value="1"/>
</dbReference>
<dbReference type="NCBIfam" id="NF004790">
    <property type="entry name" value="PRK06136.1"/>
    <property type="match status" value="1"/>
</dbReference>
<keyword evidence="10" id="KW-0627">Porphyrin biosynthesis</keyword>
<dbReference type="Gene3D" id="3.30.160.110">
    <property type="entry name" value="Siroheme synthase, domain 2"/>
    <property type="match status" value="1"/>
</dbReference>
<dbReference type="InterPro" id="IPR000878">
    <property type="entry name" value="4pyrrol_Mease"/>
</dbReference>
<dbReference type="Gene3D" id="3.40.1010.10">
    <property type="entry name" value="Cobalt-precorrin-4 Transmethylase, Domain 1"/>
    <property type="match status" value="1"/>
</dbReference>
<evidence type="ECO:0000256" key="3">
    <source>
        <dbReference type="ARBA" id="ARBA00022573"/>
    </source>
</evidence>
<comment type="pathway">
    <text evidence="1">Porphyrin-containing compound metabolism; siroheme biosynthesis; sirohydrochlorin from precorrin-2: step 1/1.</text>
</comment>
<dbReference type="GO" id="GO:0043115">
    <property type="term" value="F:precorrin-2 dehydrogenase activity"/>
    <property type="evidence" value="ECO:0007669"/>
    <property type="project" value="UniProtKB-EC"/>
</dbReference>
<accession>A0A6S6TQR1</accession>
<evidence type="ECO:0000256" key="9">
    <source>
        <dbReference type="ARBA" id="ARBA00023239"/>
    </source>
</evidence>
<keyword evidence="15" id="KW-0175">Coiled coil</keyword>
<evidence type="ECO:0000259" key="16">
    <source>
        <dbReference type="Pfam" id="PF00590"/>
    </source>
</evidence>
<evidence type="ECO:0000256" key="7">
    <source>
        <dbReference type="ARBA" id="ARBA00023002"/>
    </source>
</evidence>
<keyword evidence="9" id="KW-0456">Lyase</keyword>
<feature type="domain" description="Tetrapyrrole methylase" evidence="16">
    <location>
        <begin position="178"/>
        <end position="389"/>
    </location>
</feature>
<dbReference type="InterPro" id="IPR036291">
    <property type="entry name" value="NAD(P)-bd_dom_sf"/>
</dbReference>
<dbReference type="InterPro" id="IPR014777">
    <property type="entry name" value="4pyrrole_Mease_sub1"/>
</dbReference>